<dbReference type="PRINTS" id="PR00723">
    <property type="entry name" value="SUBTILISIN"/>
</dbReference>
<evidence type="ECO:0000256" key="3">
    <source>
        <dbReference type="ARBA" id="ARBA00022723"/>
    </source>
</evidence>
<dbReference type="PROSITE" id="PS51892">
    <property type="entry name" value="SUBTILASE"/>
    <property type="match status" value="1"/>
</dbReference>
<keyword evidence="4 6" id="KW-0378">Hydrolase</keyword>
<dbReference type="CDD" id="cd07477">
    <property type="entry name" value="Peptidases_S8_Subtilisin_subset"/>
    <property type="match status" value="1"/>
</dbReference>
<comment type="similarity">
    <text evidence="1 6">Belongs to the peptidase S8 family.</text>
</comment>
<protein>
    <submittedName>
        <fullName evidence="9">Minor extracellular protease Epr</fullName>
        <ecNumber evidence="9">3.4.21.-</ecNumber>
    </submittedName>
</protein>
<dbReference type="Proteomes" id="UP000239833">
    <property type="component" value="Chromosome"/>
</dbReference>
<sequence precursor="true">MKKIGFLFFSFTLVCFIASPFSFAQNLGPAEETKSRYLISFHTSIDYELIKNLESKIIVEYQDMPVVAVEISENNVSKLKDYPQIEFFEPDLKIKPVSELKVPAESILLFKGLFLDQKKASPQIVPWGIEKINALKVQEKGFTGKGIKIGIIDSGIDYTHDDLVVCGGTSFVEGNTDYMDDYGHGTAVAGIIGATNNHIGVAGIAPDSELFSIKVLDSKGDGDISAVISGIEWAVKNKINIINLSLETTTDSKTLKKAVKEAYKKGVLLVSAAGNNGFNKDDTIAFPAAYKEVIAVGAINSRNERTFYSSSGKDLELMAPGASIYSTSLNNQYSMNLGTSMASAHVTGVAAQIWGAKPDLLKNKDIREILDKTATKLGKKRTYGYGLVDALKAFDYIWE</sequence>
<feature type="active site" description="Charge relay system" evidence="6">
    <location>
        <position position="340"/>
    </location>
</feature>
<dbReference type="InterPro" id="IPR015500">
    <property type="entry name" value="Peptidase_S8_subtilisin-rel"/>
</dbReference>
<dbReference type="GeneID" id="64217356"/>
<name>A0A2L1TVQ6_9BACL</name>
<accession>A0A2L1TVQ6</accession>
<keyword evidence="2 6" id="KW-0645">Protease</keyword>
<dbReference type="PANTHER" id="PTHR43806">
    <property type="entry name" value="PEPTIDASE S8"/>
    <property type="match status" value="1"/>
</dbReference>
<keyword evidence="5 6" id="KW-0720">Serine protease</keyword>
<dbReference type="InterPro" id="IPR023827">
    <property type="entry name" value="Peptidase_S8_Asp-AS"/>
</dbReference>
<dbReference type="PANTHER" id="PTHR43806:SF11">
    <property type="entry name" value="CEREVISIN-RELATED"/>
    <property type="match status" value="1"/>
</dbReference>
<dbReference type="InterPro" id="IPR022398">
    <property type="entry name" value="Peptidase_S8_His-AS"/>
</dbReference>
<feature type="chain" id="PRO_5014901691" evidence="7">
    <location>
        <begin position="25"/>
        <end position="399"/>
    </location>
</feature>
<dbReference type="InterPro" id="IPR036852">
    <property type="entry name" value="Peptidase_S8/S53_dom_sf"/>
</dbReference>
<dbReference type="RefSeq" id="WP_079940505.1">
    <property type="nucleotide sequence ID" value="NZ_CP019655.1"/>
</dbReference>
<evidence type="ECO:0000256" key="1">
    <source>
        <dbReference type="ARBA" id="ARBA00011073"/>
    </source>
</evidence>
<feature type="active site" description="Charge relay system" evidence="6">
    <location>
        <position position="184"/>
    </location>
</feature>
<evidence type="ECO:0000313" key="9">
    <source>
        <dbReference type="EMBL" id="AVF24745.1"/>
    </source>
</evidence>
<evidence type="ECO:0000313" key="10">
    <source>
        <dbReference type="Proteomes" id="UP000239833"/>
    </source>
</evidence>
<dbReference type="AlphaFoldDB" id="A0A2L1TVQ6"/>
<feature type="active site" description="Charge relay system" evidence="6">
    <location>
        <position position="153"/>
    </location>
</feature>
<dbReference type="GO" id="GO:0046872">
    <property type="term" value="F:metal ion binding"/>
    <property type="evidence" value="ECO:0007669"/>
    <property type="project" value="UniProtKB-KW"/>
</dbReference>
<evidence type="ECO:0000256" key="6">
    <source>
        <dbReference type="PROSITE-ProRule" id="PRU01240"/>
    </source>
</evidence>
<evidence type="ECO:0000256" key="7">
    <source>
        <dbReference type="SAM" id="SignalP"/>
    </source>
</evidence>
<proteinExistence type="inferred from homology"/>
<dbReference type="PROSITE" id="PS00136">
    <property type="entry name" value="SUBTILASE_ASP"/>
    <property type="match status" value="1"/>
</dbReference>
<dbReference type="SUPFAM" id="SSF52743">
    <property type="entry name" value="Subtilisin-like"/>
    <property type="match status" value="1"/>
</dbReference>
<feature type="domain" description="Peptidase S8/S53" evidence="8">
    <location>
        <begin position="144"/>
        <end position="386"/>
    </location>
</feature>
<dbReference type="InterPro" id="IPR034202">
    <property type="entry name" value="Subtilisin_Carlsberg-like"/>
</dbReference>
<keyword evidence="7" id="KW-0732">Signal</keyword>
<evidence type="ECO:0000256" key="4">
    <source>
        <dbReference type="ARBA" id="ARBA00022801"/>
    </source>
</evidence>
<dbReference type="Gene3D" id="3.40.50.200">
    <property type="entry name" value="Peptidase S8/S53 domain"/>
    <property type="match status" value="1"/>
</dbReference>
<evidence type="ECO:0000256" key="5">
    <source>
        <dbReference type="ARBA" id="ARBA00022825"/>
    </source>
</evidence>
<organism evidence="9 10">
    <name type="scientific">Paenibacillus larvae subsp. larvae</name>
    <dbReference type="NCBI Taxonomy" id="147375"/>
    <lineage>
        <taxon>Bacteria</taxon>
        <taxon>Bacillati</taxon>
        <taxon>Bacillota</taxon>
        <taxon>Bacilli</taxon>
        <taxon>Bacillales</taxon>
        <taxon>Paenibacillaceae</taxon>
        <taxon>Paenibacillus</taxon>
    </lineage>
</organism>
<reference evidence="10" key="1">
    <citation type="submission" date="2017-02" db="EMBL/GenBank/DDBJ databases">
        <title>Delineation of Paenibacillus larvae strains originating from foulbrood outbreaks.</title>
        <authorList>
            <person name="Beims H."/>
            <person name="Bunk B."/>
            <person name="Sproeer C."/>
            <person name="Mohr K.I."/>
            <person name="Pradella S."/>
            <person name="Guenther G."/>
            <person name="Rohde M."/>
            <person name="von der Ohe W."/>
            <person name="Steinert M."/>
        </authorList>
    </citation>
    <scope>NUCLEOTIDE SEQUENCE [LARGE SCALE GENOMIC DNA]</scope>
    <source>
        <strain evidence="10">Eric_III</strain>
    </source>
</reference>
<evidence type="ECO:0000259" key="8">
    <source>
        <dbReference type="Pfam" id="PF00082"/>
    </source>
</evidence>
<dbReference type="GO" id="GO:0004252">
    <property type="term" value="F:serine-type endopeptidase activity"/>
    <property type="evidence" value="ECO:0007669"/>
    <property type="project" value="UniProtKB-UniRule"/>
</dbReference>
<gene>
    <name evidence="9" type="primary">epr</name>
    <name evidence="9" type="ORF">ERICIII_00512</name>
</gene>
<dbReference type="GO" id="GO:0006508">
    <property type="term" value="P:proteolysis"/>
    <property type="evidence" value="ECO:0007669"/>
    <property type="project" value="UniProtKB-KW"/>
</dbReference>
<dbReference type="Pfam" id="PF00082">
    <property type="entry name" value="Peptidase_S8"/>
    <property type="match status" value="1"/>
</dbReference>
<dbReference type="PROSITE" id="PS00137">
    <property type="entry name" value="SUBTILASE_HIS"/>
    <property type="match status" value="1"/>
</dbReference>
<dbReference type="InterPro" id="IPR037045">
    <property type="entry name" value="S8pro/Inhibitor_I9_sf"/>
</dbReference>
<dbReference type="EC" id="3.4.21.-" evidence="9"/>
<dbReference type="Gene3D" id="3.30.70.80">
    <property type="entry name" value="Peptidase S8 propeptide/proteinase inhibitor I9"/>
    <property type="match status" value="1"/>
</dbReference>
<dbReference type="EMBL" id="CP019655">
    <property type="protein sequence ID" value="AVF24745.1"/>
    <property type="molecule type" value="Genomic_DNA"/>
</dbReference>
<evidence type="ECO:0000256" key="2">
    <source>
        <dbReference type="ARBA" id="ARBA00022670"/>
    </source>
</evidence>
<dbReference type="InterPro" id="IPR050131">
    <property type="entry name" value="Peptidase_S8_subtilisin-like"/>
</dbReference>
<dbReference type="InterPro" id="IPR000209">
    <property type="entry name" value="Peptidase_S8/S53_dom"/>
</dbReference>
<feature type="signal peptide" evidence="7">
    <location>
        <begin position="1"/>
        <end position="24"/>
    </location>
</feature>
<keyword evidence="3" id="KW-0479">Metal-binding</keyword>